<evidence type="ECO:0000256" key="1">
    <source>
        <dbReference type="SAM" id="MobiDB-lite"/>
    </source>
</evidence>
<feature type="region of interest" description="Disordered" evidence="1">
    <location>
        <begin position="1"/>
        <end position="29"/>
    </location>
</feature>
<evidence type="ECO:0000313" key="5">
    <source>
        <dbReference type="Proteomes" id="UP001470230"/>
    </source>
</evidence>
<feature type="domain" description="MyTH4" evidence="3">
    <location>
        <begin position="184"/>
        <end position="347"/>
    </location>
</feature>
<dbReference type="InterPro" id="IPR000857">
    <property type="entry name" value="MyTH4_dom"/>
</dbReference>
<dbReference type="Gene3D" id="1.10.555.10">
    <property type="entry name" value="Rho GTPase activation protein"/>
    <property type="match status" value="1"/>
</dbReference>
<dbReference type="InterPro" id="IPR000198">
    <property type="entry name" value="RhoGAP_dom"/>
</dbReference>
<evidence type="ECO:0000259" key="3">
    <source>
        <dbReference type="PROSITE" id="PS51016"/>
    </source>
</evidence>
<dbReference type="SUPFAM" id="SSF48350">
    <property type="entry name" value="GTPase activation domain, GAP"/>
    <property type="match status" value="1"/>
</dbReference>
<dbReference type="SMART" id="SM00324">
    <property type="entry name" value="RhoGAP"/>
    <property type="match status" value="1"/>
</dbReference>
<comment type="caution">
    <text evidence="4">The sequence shown here is derived from an EMBL/GenBank/DDBJ whole genome shotgun (WGS) entry which is preliminary data.</text>
</comment>
<dbReference type="Proteomes" id="UP001470230">
    <property type="component" value="Unassembled WGS sequence"/>
</dbReference>
<dbReference type="Gene3D" id="1.25.40.530">
    <property type="entry name" value="MyTH4 domain"/>
    <property type="match status" value="1"/>
</dbReference>
<organism evidence="4 5">
    <name type="scientific">Tritrichomonas musculus</name>
    <dbReference type="NCBI Taxonomy" id="1915356"/>
    <lineage>
        <taxon>Eukaryota</taxon>
        <taxon>Metamonada</taxon>
        <taxon>Parabasalia</taxon>
        <taxon>Tritrichomonadida</taxon>
        <taxon>Tritrichomonadidae</taxon>
        <taxon>Tritrichomonas</taxon>
    </lineage>
</organism>
<dbReference type="PROSITE" id="PS50238">
    <property type="entry name" value="RHOGAP"/>
    <property type="match status" value="1"/>
</dbReference>
<dbReference type="PROSITE" id="PS51016">
    <property type="entry name" value="MYTH4"/>
    <property type="match status" value="1"/>
</dbReference>
<name>A0ABR2IZF6_9EUKA</name>
<reference evidence="4 5" key="1">
    <citation type="submission" date="2024-04" db="EMBL/GenBank/DDBJ databases">
        <title>Tritrichomonas musculus Genome.</title>
        <authorList>
            <person name="Alves-Ferreira E."/>
            <person name="Grigg M."/>
            <person name="Lorenzi H."/>
            <person name="Galac M."/>
        </authorList>
    </citation>
    <scope>NUCLEOTIDE SEQUENCE [LARGE SCALE GENOMIC DNA]</scope>
    <source>
        <strain evidence="4 5">EAF2021</strain>
    </source>
</reference>
<proteinExistence type="predicted"/>
<dbReference type="InterPro" id="IPR008936">
    <property type="entry name" value="Rho_GTPase_activation_prot"/>
</dbReference>
<dbReference type="EMBL" id="JAPFFF010000014">
    <property type="protein sequence ID" value="KAK8870752.1"/>
    <property type="molecule type" value="Genomic_DNA"/>
</dbReference>
<protein>
    <submittedName>
        <fullName evidence="4">Rho GTPase activating protein 39</fullName>
    </submittedName>
</protein>
<sequence length="665" mass="77500">MMNSPSIEEQPPPKHDQRNGLPPQIPGNQHQIPLNLQKAFPKFNKDQKNFPNVDSNFIFQSGNLPNSSTDMCSNMSFAKTNSSEITLKHLKNESGFIRDNGSIAQFNTKQKAAQEQQYPPEIDIDSYFEDFYRREIEVSQSATKEECMSTVEPFSIENYAASNFRIQPDVIILNKQGIKKLTTFSEKPLYYPLLKKVPLKKKAIVKKLASYILIYIGVFHDPIQDMYYKNKKDEQMRSLLLAIVFMLHNDESLINECYMQIMKAMRDIPTEKSLDLCWNLFLTVSSLFNVVDWRVQNVVRWFLINRMFSDDKYGQLARYSFIRFHDRLVFSRSFDIRTTKTEILAIPDGVQNGKKTFRCSLYVQMWNQRKRYPKLPIPMALYLIIKNLIKNGAALTKKPFPYLRTLLLFTKFKNANLQSSSIENINVDGYVKENEEEEEEANEDEDEIKLDDIIKASNQMFNENESHTTTAEEEDHVDDIEFESMDESWDETENSENRPPVKNCDMRLLKKWSEALYDNEEVIADGEVEDLMGFLLTWLLNLVDPIVPKSMSKYFIDTFDNESPKSKDYKDFVDNLPLLHKNTLKYIVGFLREISKNQNFTRESNETIAESLGAYFVSTTFATVDPFTRKKMIAIAPRFLLYCLDNIDVTDVYPLNPAYLVRNEE</sequence>
<dbReference type="PANTHER" id="PTHR45876">
    <property type="entry name" value="FI04035P"/>
    <property type="match status" value="1"/>
</dbReference>
<accession>A0ABR2IZF6</accession>
<keyword evidence="5" id="KW-1185">Reference proteome</keyword>
<evidence type="ECO:0000313" key="4">
    <source>
        <dbReference type="EMBL" id="KAK8870752.1"/>
    </source>
</evidence>
<dbReference type="InterPro" id="IPR038185">
    <property type="entry name" value="MyTH4_dom_sf"/>
</dbReference>
<dbReference type="Pfam" id="PF00620">
    <property type="entry name" value="RhoGAP"/>
    <property type="match status" value="1"/>
</dbReference>
<gene>
    <name evidence="4" type="ORF">M9Y10_008639</name>
</gene>
<evidence type="ECO:0000259" key="2">
    <source>
        <dbReference type="PROSITE" id="PS50238"/>
    </source>
</evidence>
<feature type="domain" description="Rho-GAP" evidence="2">
    <location>
        <begin position="448"/>
        <end position="648"/>
    </location>
</feature>
<dbReference type="PANTHER" id="PTHR45876:SF8">
    <property type="entry name" value="FI04035P"/>
    <property type="match status" value="1"/>
</dbReference>